<dbReference type="PANTHER" id="PTHR37947">
    <property type="entry name" value="BLL2462 PROTEIN"/>
    <property type="match status" value="1"/>
</dbReference>
<dbReference type="RefSeq" id="WP_182514569.1">
    <property type="nucleotide sequence ID" value="NZ_JACJIQ010000032.1"/>
</dbReference>
<evidence type="ECO:0000256" key="1">
    <source>
        <dbReference type="SAM" id="Coils"/>
    </source>
</evidence>
<reference evidence="3 4" key="1">
    <citation type="submission" date="2020-08" db="EMBL/GenBank/DDBJ databases">
        <title>Genomic Encyclopedia of Type Strains, Phase IV (KMG-IV): sequencing the most valuable type-strain genomes for metagenomic binning, comparative biology and taxonomic classification.</title>
        <authorList>
            <person name="Goeker M."/>
        </authorList>
    </citation>
    <scope>NUCLEOTIDE SEQUENCE [LARGE SCALE GENOMIC DNA]</scope>
    <source>
        <strain evidence="3 4">DSM 29854</strain>
    </source>
</reference>
<name>A0A839GJS2_9BACT</name>
<keyword evidence="2" id="KW-1133">Transmembrane helix</keyword>
<feature type="transmembrane region" description="Helical" evidence="2">
    <location>
        <begin position="42"/>
        <end position="60"/>
    </location>
</feature>
<accession>A0A839GJS2</accession>
<feature type="coiled-coil region" evidence="1">
    <location>
        <begin position="92"/>
        <end position="119"/>
    </location>
</feature>
<dbReference type="PANTHER" id="PTHR37947:SF1">
    <property type="entry name" value="BLL2462 PROTEIN"/>
    <property type="match status" value="1"/>
</dbReference>
<organism evidence="3 4">
    <name type="scientific">Rufibacter quisquiliarum</name>
    <dbReference type="NCBI Taxonomy" id="1549639"/>
    <lineage>
        <taxon>Bacteria</taxon>
        <taxon>Pseudomonadati</taxon>
        <taxon>Bacteroidota</taxon>
        <taxon>Cytophagia</taxon>
        <taxon>Cytophagales</taxon>
        <taxon>Hymenobacteraceae</taxon>
        <taxon>Rufibacter</taxon>
    </lineage>
</organism>
<comment type="caution">
    <text evidence="3">The sequence shown here is derived from an EMBL/GenBank/DDBJ whole genome shotgun (WGS) entry which is preliminary data.</text>
</comment>
<sequence>MPSFQIHTVYSPWYLLLCAAVGIALAWFLYRKHGPWPTGLRWLLATLRALLVFLVCFLLLEPYTRIIKQEEVKPTVVLAVDNSQSVGLFTPKPQLDQSLKQLEELAENLREKGLTVEIKALQAQDSAESRLTALTFNAPATNLHQLLETSTRDFTDQNLSALVLVSDGIHNLGPTPTFQTYGAAVYPVALGDTIPKRDIVVEELQYNKINYSGTTFPVIAKISHNGFAGAPVTVSLNEGGKTIQRKTLTLLRSGNLETTFQLSVPQPAKKHYEVTVQPLAQEFTRLNNQRHAYLEVVKGKLNILLAAAAPHPDIKALRSALLTNPLLNVEVVLGPFQSPRFSAPYDAAVLHQIPNASGTGTDWLRRLRSANVPTFYILGSQTDFTAFNNLQAGVVLRNPSSQYDEVQPLLNPSFRRFSSEPIAQPRIRTWPPVPVTFGEWTLGGATEVILHQQVGTVRTTKPLLVYKASAPAPSAVLLTDGSWQWRLTEAAEHNNAQIYDELMTHVVQLLANRRNQKRLHVYPVKDEFSITEAVALQADVFNAVQEEIFGQTIALTLTREDGKQTQHRFRHEQGGEGLPLGSLPAGVYRYSASTNAEGQTYTDNGEFVVQEQNLEALQATADHELLRQLAQRSETSLYYPAQLDRLQQDLLKADFKTLLRSNEEEKDLLEQPWFYLLLLGLACSEWALRRFFGSL</sequence>
<dbReference type="AlphaFoldDB" id="A0A839GJS2"/>
<evidence type="ECO:0000313" key="4">
    <source>
        <dbReference type="Proteomes" id="UP000563094"/>
    </source>
</evidence>
<proteinExistence type="predicted"/>
<dbReference type="Proteomes" id="UP000563094">
    <property type="component" value="Unassembled WGS sequence"/>
</dbReference>
<dbReference type="SUPFAM" id="SSF53300">
    <property type="entry name" value="vWA-like"/>
    <property type="match status" value="1"/>
</dbReference>
<feature type="transmembrane region" description="Helical" evidence="2">
    <location>
        <begin position="12"/>
        <end position="30"/>
    </location>
</feature>
<keyword evidence="3" id="KW-0449">Lipoprotein</keyword>
<dbReference type="EMBL" id="JACJIQ010000032">
    <property type="protein sequence ID" value="MBA9079844.1"/>
    <property type="molecule type" value="Genomic_DNA"/>
</dbReference>
<gene>
    <name evidence="3" type="ORF">FHS90_004585</name>
</gene>
<dbReference type="InterPro" id="IPR036465">
    <property type="entry name" value="vWFA_dom_sf"/>
</dbReference>
<keyword evidence="2" id="KW-0812">Transmembrane</keyword>
<evidence type="ECO:0000313" key="3">
    <source>
        <dbReference type="EMBL" id="MBA9079844.1"/>
    </source>
</evidence>
<evidence type="ECO:0000256" key="2">
    <source>
        <dbReference type="SAM" id="Phobius"/>
    </source>
</evidence>
<protein>
    <submittedName>
        <fullName evidence="3">Lipoprotein-anchoring transpeptidase ErfK/SrfK</fullName>
    </submittedName>
</protein>
<keyword evidence="4" id="KW-1185">Reference proteome</keyword>
<keyword evidence="1" id="KW-0175">Coiled coil</keyword>
<keyword evidence="2" id="KW-0472">Membrane</keyword>